<keyword evidence="11 16" id="KW-0239">DNA-directed DNA polymerase</keyword>
<evidence type="ECO:0000259" key="18">
    <source>
        <dbReference type="SMART" id="SM00474"/>
    </source>
</evidence>
<comment type="caution">
    <text evidence="21">The sequence shown here is derived from an EMBL/GenBank/DDBJ whole genome shotgun (WGS) entry which is preliminary data.</text>
</comment>
<evidence type="ECO:0000256" key="3">
    <source>
        <dbReference type="ARBA" id="ARBA00020311"/>
    </source>
</evidence>
<dbReference type="InterPro" id="IPR002298">
    <property type="entry name" value="DNA_polymerase_A"/>
</dbReference>
<dbReference type="InterPro" id="IPR020046">
    <property type="entry name" value="5-3_exonucl_a-hlix_arch_N"/>
</dbReference>
<feature type="domain" description="3'-5' exonuclease" evidence="18">
    <location>
        <begin position="342"/>
        <end position="531"/>
    </location>
</feature>
<feature type="compositionally biased region" description="Basic and acidic residues" evidence="17">
    <location>
        <begin position="322"/>
        <end position="336"/>
    </location>
</feature>
<dbReference type="CDD" id="cd08637">
    <property type="entry name" value="DNA_pol_A_pol_I_C"/>
    <property type="match status" value="1"/>
</dbReference>
<evidence type="ECO:0000256" key="1">
    <source>
        <dbReference type="ARBA" id="ARBA00007705"/>
    </source>
</evidence>
<dbReference type="CDD" id="cd09859">
    <property type="entry name" value="PIN_53EXO"/>
    <property type="match status" value="1"/>
</dbReference>
<dbReference type="Pfam" id="PF00476">
    <property type="entry name" value="DNA_pol_A"/>
    <property type="match status" value="1"/>
</dbReference>
<dbReference type="CDD" id="cd09898">
    <property type="entry name" value="H3TH_53EXO"/>
    <property type="match status" value="1"/>
</dbReference>
<evidence type="ECO:0000256" key="9">
    <source>
        <dbReference type="ARBA" id="ARBA00022801"/>
    </source>
</evidence>
<dbReference type="PROSITE" id="PS00447">
    <property type="entry name" value="DNA_POLYMERASE_A"/>
    <property type="match status" value="1"/>
</dbReference>
<keyword evidence="6 16" id="KW-0235">DNA replication</keyword>
<dbReference type="Proteomes" id="UP000016649">
    <property type="component" value="Unassembled WGS sequence"/>
</dbReference>
<evidence type="ECO:0000256" key="4">
    <source>
        <dbReference type="ARBA" id="ARBA00022679"/>
    </source>
</evidence>
<evidence type="ECO:0000256" key="13">
    <source>
        <dbReference type="ARBA" id="ARBA00023204"/>
    </source>
</evidence>
<feature type="region of interest" description="Disordered" evidence="17">
    <location>
        <begin position="295"/>
        <end position="338"/>
    </location>
</feature>
<dbReference type="SMART" id="SM00482">
    <property type="entry name" value="POLAc"/>
    <property type="match status" value="1"/>
</dbReference>
<keyword evidence="22" id="KW-1185">Reference proteome</keyword>
<feature type="compositionally biased region" description="Polar residues" evidence="17">
    <location>
        <begin position="303"/>
        <end position="312"/>
    </location>
</feature>
<dbReference type="InterPro" id="IPR001098">
    <property type="entry name" value="DNA-dir_DNA_pol_A_palm_dom"/>
</dbReference>
<dbReference type="Gene3D" id="1.20.1060.10">
    <property type="entry name" value="Taq DNA Polymerase, Chain T, domain 4"/>
    <property type="match status" value="1"/>
</dbReference>
<dbReference type="GO" id="GO:0003887">
    <property type="term" value="F:DNA-directed DNA polymerase activity"/>
    <property type="evidence" value="ECO:0007669"/>
    <property type="project" value="UniProtKB-KW"/>
</dbReference>
<dbReference type="Gene3D" id="3.30.70.370">
    <property type="match status" value="1"/>
</dbReference>
<evidence type="ECO:0000256" key="6">
    <source>
        <dbReference type="ARBA" id="ARBA00022705"/>
    </source>
</evidence>
<gene>
    <name evidence="16" type="primary">polA</name>
    <name evidence="21" type="ORF">HMPREF9193_00389</name>
</gene>
<dbReference type="SMART" id="SM00279">
    <property type="entry name" value="HhH2"/>
    <property type="match status" value="1"/>
</dbReference>
<evidence type="ECO:0000256" key="5">
    <source>
        <dbReference type="ARBA" id="ARBA00022695"/>
    </source>
</evidence>
<dbReference type="SMART" id="SM00475">
    <property type="entry name" value="53EXOc"/>
    <property type="match status" value="1"/>
</dbReference>
<keyword evidence="5 16" id="KW-0548">Nucleotidyltransferase</keyword>
<dbReference type="PRINTS" id="PR00868">
    <property type="entry name" value="DNAPOLI"/>
</dbReference>
<dbReference type="CDD" id="cd06139">
    <property type="entry name" value="DNA_polA_I_Ecoli_like_exo"/>
    <property type="match status" value="1"/>
</dbReference>
<dbReference type="SMART" id="SM00474">
    <property type="entry name" value="35EXOc"/>
    <property type="match status" value="1"/>
</dbReference>
<evidence type="ECO:0000313" key="21">
    <source>
        <dbReference type="EMBL" id="ERJ94417.1"/>
    </source>
</evidence>
<keyword evidence="13 16" id="KW-0234">DNA repair</keyword>
<dbReference type="EMBL" id="AWVH01000005">
    <property type="protein sequence ID" value="ERJ94417.1"/>
    <property type="molecule type" value="Genomic_DNA"/>
</dbReference>
<dbReference type="SUPFAM" id="SSF56672">
    <property type="entry name" value="DNA/RNA polymerases"/>
    <property type="match status" value="1"/>
</dbReference>
<keyword evidence="9 16" id="KW-0378">Hydrolase</keyword>
<dbReference type="InterPro" id="IPR002562">
    <property type="entry name" value="3'-5'_exonuclease_dom"/>
</dbReference>
<dbReference type="EC" id="2.7.7.7" evidence="2 15"/>
<dbReference type="Gene3D" id="3.40.50.1010">
    <property type="entry name" value="5'-nuclease"/>
    <property type="match status" value="1"/>
</dbReference>
<dbReference type="InterPro" id="IPR020045">
    <property type="entry name" value="DNA_polI_H3TH"/>
</dbReference>
<dbReference type="NCBIfam" id="TIGR00593">
    <property type="entry name" value="pola"/>
    <property type="match status" value="1"/>
</dbReference>
<dbReference type="RefSeq" id="WP_021686790.1">
    <property type="nucleotide sequence ID" value="NZ_KI260561.1"/>
</dbReference>
<organism evidence="21 22">
    <name type="scientific">Treponema lecithinolyticum ATCC 700332</name>
    <dbReference type="NCBI Taxonomy" id="1321815"/>
    <lineage>
        <taxon>Bacteria</taxon>
        <taxon>Pseudomonadati</taxon>
        <taxon>Spirochaetota</taxon>
        <taxon>Spirochaetia</taxon>
        <taxon>Spirochaetales</taxon>
        <taxon>Treponemataceae</taxon>
        <taxon>Treponema</taxon>
    </lineage>
</organism>
<reference evidence="21 22" key="1">
    <citation type="submission" date="2013-08" db="EMBL/GenBank/DDBJ databases">
        <authorList>
            <person name="Weinstock G."/>
            <person name="Sodergren E."/>
            <person name="Wylie T."/>
            <person name="Fulton L."/>
            <person name="Fulton R."/>
            <person name="Fronick C."/>
            <person name="O'Laughlin M."/>
            <person name="Godfrey J."/>
            <person name="Miner T."/>
            <person name="Herter B."/>
            <person name="Appelbaum E."/>
            <person name="Cordes M."/>
            <person name="Lek S."/>
            <person name="Wollam A."/>
            <person name="Pepin K.H."/>
            <person name="Palsikar V.B."/>
            <person name="Mitreva M."/>
            <person name="Wilson R.K."/>
        </authorList>
    </citation>
    <scope>NUCLEOTIDE SEQUENCE [LARGE SCALE GENOMIC DNA]</scope>
    <source>
        <strain evidence="21 22">ATCC 700332</strain>
    </source>
</reference>
<evidence type="ECO:0000313" key="22">
    <source>
        <dbReference type="Proteomes" id="UP000016649"/>
    </source>
</evidence>
<dbReference type="Gene3D" id="1.10.150.20">
    <property type="entry name" value="5' to 3' exonuclease, C-terminal subdomain"/>
    <property type="match status" value="2"/>
</dbReference>
<evidence type="ECO:0000256" key="8">
    <source>
        <dbReference type="ARBA" id="ARBA00022763"/>
    </source>
</evidence>
<dbReference type="PANTHER" id="PTHR10133">
    <property type="entry name" value="DNA POLYMERASE I"/>
    <property type="match status" value="1"/>
</dbReference>
<dbReference type="NCBIfam" id="NF004397">
    <property type="entry name" value="PRK05755.1"/>
    <property type="match status" value="1"/>
</dbReference>
<dbReference type="InterPro" id="IPR018320">
    <property type="entry name" value="DNA_polymerase_1"/>
</dbReference>
<accession>A0ABN0P1K7</accession>
<proteinExistence type="inferred from homology"/>
<dbReference type="PANTHER" id="PTHR10133:SF27">
    <property type="entry name" value="DNA POLYMERASE NU"/>
    <property type="match status" value="1"/>
</dbReference>
<dbReference type="Pfam" id="PF02739">
    <property type="entry name" value="5_3_exonuc_N"/>
    <property type="match status" value="1"/>
</dbReference>
<evidence type="ECO:0000256" key="16">
    <source>
        <dbReference type="RuleBase" id="RU004460"/>
    </source>
</evidence>
<dbReference type="InterPro" id="IPR019760">
    <property type="entry name" value="DNA-dir_DNA_pol_A_CS"/>
</dbReference>
<dbReference type="SUPFAM" id="SSF53098">
    <property type="entry name" value="Ribonuclease H-like"/>
    <property type="match status" value="1"/>
</dbReference>
<comment type="function">
    <text evidence="16">In addition to polymerase activity, this DNA polymerase exhibits 3'-5' and 5'-3' exonuclease activity.</text>
</comment>
<sequence length="939" mass="103454">MTDNTVYILDSYALIYRSYYAFINHPLTNEKNENVSAVFGFFRNLLNLLQSQRPSFAAAAFDSRTPTFRHQMYDQYKANRDKTPEDLHAQVPVIENILQTLGIPVLRQDGFEADDIIATVARMCREQNKQCRILSGDKDLMQLIDDKIMMMKNGKTGGWELIGSEQVEQEWGVPPSLMLDMLSLTGDTADNITGVPGIGQKTAQKLLAQYGSFEGIYEHAGEITGALGNKIREGKTSGEFSRTLIRLKTDVPLGTTIEDLSLAHIDYAAASHLLQNCGVFAVAKQYAQAAESAQGQKKEVSSAKPSDSSATPSAAIHAAKTPHTDIPEEKTADEVRQNTGDYRPVYDLTQLTALIDTVLELKTAAFDCETDSLNAHQARLAGFSLCTQAGTAYYVPIETTDMLLAGNLIAKKDALHQLERIFYNKDMHLIMHNGKYDLEVLLANGLGSGKFPECTVYDTMIAAWLLQPERDSFKLGSLAESKLGLKGIEFADIVPKGATFMDVPPEQAVPYAAEDADFTLQLWHVLKKQLESTGLSALFYELETPVLPVLAQMEIAGIGIEKQKLTEYSAELTAQIKTAEQTIYDTVGHEFNIASTKQLQQVLFEELKLTPSKKTKTGFSTDTGVLEELALWHSVPKQILEYRALAKLKSTYVDALPALADKNGRIHTSFIQTGTATGRLSSRDPNLQNIPVREEAGRRIRAAFSAPKGRVLVSADYAQIELVILAHLSQDKNLCAAFNEGTDVHRSTAALIFGVPPEQITAEQRRTAKTINFGVMYGMSAFRLSNELGIPMGTAKQFIDSYFATYSGVKEFIYKTIADAEQNGYVQTIMGRRRIITSINSANKKEKAAAERIAVNTPIQGSAADIVKKAMIAVDRALKKDIAGARLLLQVHDELIAECSEEQAKDTASLLKTEMEKAVELSVPLRVSVEYGANWGEFH</sequence>
<keyword evidence="8 16" id="KW-0227">DNA damage</keyword>
<evidence type="ECO:0000256" key="15">
    <source>
        <dbReference type="NCBIfam" id="TIGR00593"/>
    </source>
</evidence>
<evidence type="ECO:0000259" key="20">
    <source>
        <dbReference type="SMART" id="SM00482"/>
    </source>
</evidence>
<comment type="catalytic activity">
    <reaction evidence="14 16">
        <text>DNA(n) + a 2'-deoxyribonucleoside 5'-triphosphate = DNA(n+1) + diphosphate</text>
        <dbReference type="Rhea" id="RHEA:22508"/>
        <dbReference type="Rhea" id="RHEA-COMP:17339"/>
        <dbReference type="Rhea" id="RHEA-COMP:17340"/>
        <dbReference type="ChEBI" id="CHEBI:33019"/>
        <dbReference type="ChEBI" id="CHEBI:61560"/>
        <dbReference type="ChEBI" id="CHEBI:173112"/>
        <dbReference type="EC" id="2.7.7.7"/>
    </reaction>
</comment>
<dbReference type="InterPro" id="IPR036397">
    <property type="entry name" value="RNaseH_sf"/>
</dbReference>
<keyword evidence="4 16" id="KW-0808">Transferase</keyword>
<evidence type="ECO:0000256" key="17">
    <source>
        <dbReference type="SAM" id="MobiDB-lite"/>
    </source>
</evidence>
<evidence type="ECO:0000256" key="10">
    <source>
        <dbReference type="ARBA" id="ARBA00022839"/>
    </source>
</evidence>
<dbReference type="Pfam" id="PF01612">
    <property type="entry name" value="DNA_pol_A_exo1"/>
    <property type="match status" value="1"/>
</dbReference>
<dbReference type="Gene3D" id="3.30.420.10">
    <property type="entry name" value="Ribonuclease H-like superfamily/Ribonuclease H"/>
    <property type="match status" value="1"/>
</dbReference>
<dbReference type="SUPFAM" id="SSF47807">
    <property type="entry name" value="5' to 3' exonuclease, C-terminal subdomain"/>
    <property type="match status" value="1"/>
</dbReference>
<dbReference type="InterPro" id="IPR012337">
    <property type="entry name" value="RNaseH-like_sf"/>
</dbReference>
<evidence type="ECO:0000259" key="19">
    <source>
        <dbReference type="SMART" id="SM00475"/>
    </source>
</evidence>
<evidence type="ECO:0000256" key="2">
    <source>
        <dbReference type="ARBA" id="ARBA00012417"/>
    </source>
</evidence>
<dbReference type="SUPFAM" id="SSF88723">
    <property type="entry name" value="PIN domain-like"/>
    <property type="match status" value="1"/>
</dbReference>
<dbReference type="InterPro" id="IPR008918">
    <property type="entry name" value="HhH2"/>
</dbReference>
<evidence type="ECO:0000256" key="14">
    <source>
        <dbReference type="ARBA" id="ARBA00049244"/>
    </source>
</evidence>
<evidence type="ECO:0000256" key="7">
    <source>
        <dbReference type="ARBA" id="ARBA00022722"/>
    </source>
</evidence>
<feature type="domain" description="DNA-directed DNA polymerase family A palm" evidence="20">
    <location>
        <begin position="697"/>
        <end position="903"/>
    </location>
</feature>
<dbReference type="InterPro" id="IPR043502">
    <property type="entry name" value="DNA/RNA_pol_sf"/>
</dbReference>
<evidence type="ECO:0000256" key="11">
    <source>
        <dbReference type="ARBA" id="ARBA00022932"/>
    </source>
</evidence>
<protein>
    <recommendedName>
        <fullName evidence="3 15">DNA polymerase I</fullName>
        <ecNumber evidence="2 15">2.7.7.7</ecNumber>
    </recommendedName>
</protein>
<feature type="domain" description="5'-3' exonuclease" evidence="19">
    <location>
        <begin position="3"/>
        <end position="263"/>
    </location>
</feature>
<evidence type="ECO:0000256" key="12">
    <source>
        <dbReference type="ARBA" id="ARBA00023125"/>
    </source>
</evidence>
<keyword evidence="7" id="KW-0540">Nuclease</keyword>
<dbReference type="InterPro" id="IPR036279">
    <property type="entry name" value="5-3_exonuclease_C_sf"/>
</dbReference>
<name>A0ABN0P1K7_TRELE</name>
<dbReference type="InterPro" id="IPR002421">
    <property type="entry name" value="5-3_exonuclease"/>
</dbReference>
<dbReference type="InterPro" id="IPR029060">
    <property type="entry name" value="PIN-like_dom_sf"/>
</dbReference>
<keyword evidence="10 16" id="KW-0269">Exonuclease</keyword>
<keyword evidence="12 16" id="KW-0238">DNA-binding</keyword>
<dbReference type="Pfam" id="PF01367">
    <property type="entry name" value="5_3_exonuc"/>
    <property type="match status" value="1"/>
</dbReference>
<comment type="similarity">
    <text evidence="1 16">Belongs to the DNA polymerase type-A family.</text>
</comment>